<evidence type="ECO:0000256" key="1">
    <source>
        <dbReference type="SAM" id="MobiDB-lite"/>
    </source>
</evidence>
<dbReference type="Proteomes" id="UP000298595">
    <property type="component" value="Plasmid p7"/>
</dbReference>
<evidence type="ECO:0000313" key="2">
    <source>
        <dbReference type="EMBL" id="QCO00574.1"/>
    </source>
</evidence>
<keyword evidence="2" id="KW-0614">Plasmid</keyword>
<protein>
    <submittedName>
        <fullName evidence="2">Uncharacterized protein</fullName>
    </submittedName>
</protein>
<proteinExistence type="predicted"/>
<organism evidence="2 3">
    <name type="scientific">Azospirillum argentinense</name>
    <dbReference type="NCBI Taxonomy" id="2970906"/>
    <lineage>
        <taxon>Bacteria</taxon>
        <taxon>Pseudomonadati</taxon>
        <taxon>Pseudomonadota</taxon>
        <taxon>Alphaproteobacteria</taxon>
        <taxon>Rhodospirillales</taxon>
        <taxon>Azospirillaceae</taxon>
        <taxon>Azospirillum</taxon>
    </lineage>
</organism>
<evidence type="ECO:0000313" key="3">
    <source>
        <dbReference type="Proteomes" id="UP000298595"/>
    </source>
</evidence>
<feature type="region of interest" description="Disordered" evidence="1">
    <location>
        <begin position="32"/>
        <end position="74"/>
    </location>
</feature>
<sequence>MPDKPVANLSNMTIGEVAVCRRGMNPGATVALHKADTGAGPPSPSPSTTSEANPMSIPAPGGASPGSTGDPVNKAGTPPAFTTCPDCTTNDACTKSGSCASQKPPVAKAAPLAIPQTVPAADPLAKSVTDIMADLFKGVANPPVGLYAGIAKAVADAKSIGATEVKKATDAFAAGTAALAKSDEDDAKTFGQVLPAELAMQDWWRFNDALYTALRSILESSEPDDTKLQMVVTSLEEFKNAIARRMAAAIAAANAATNALLKTGPTGGGAAPAPNPTPSDLNKGDPAVSGNNTPNLSDTLAKAATVEDVIKALPECAAKIITDAIAKSAAPTEDPIAKAIAGDPILKARFEALEKAAADATAIAKAEKEAREHTARVAKAGTDFGNLPVSAVEMAGVLKAMDGMDEPVRKTLEAVLKAGNEAVGKNVLSGEIGKSGGGGAAAGTALAKAQAKAAELQKADPSLTDAAALEKAFDADAALQAEYLKEMK</sequence>
<reference evidence="2 3" key="1">
    <citation type="submission" date="2018-09" db="EMBL/GenBank/DDBJ databases">
        <title>Whole genome based analysis of evolution and adaptive divergence in Indian and Brazilian strains of Azospirillum brasilense.</title>
        <authorList>
            <person name="Singh C."/>
            <person name="Tripathi A.K."/>
        </authorList>
    </citation>
    <scope>NUCLEOTIDE SEQUENCE [LARGE SCALE GENOMIC DNA]</scope>
    <source>
        <strain evidence="2 3">MTCC4035</strain>
        <plasmid evidence="2 3">p7</plasmid>
    </source>
</reference>
<dbReference type="KEGG" id="aare:D3093_35625"/>
<accession>A0A4D8PQ28</accession>
<dbReference type="EMBL" id="CP032328">
    <property type="protein sequence ID" value="QCO00574.1"/>
    <property type="molecule type" value="Genomic_DNA"/>
</dbReference>
<gene>
    <name evidence="2" type="ORF">D3093_35625</name>
</gene>
<name>A0A4D8PQ28_9PROT</name>
<feature type="compositionally biased region" description="Low complexity" evidence="1">
    <location>
        <begin position="58"/>
        <end position="67"/>
    </location>
</feature>
<dbReference type="RefSeq" id="WP_137119264.1">
    <property type="nucleotide sequence ID" value="NZ_CP032328.1"/>
</dbReference>
<geneLocation type="plasmid" evidence="2 3">
    <name>p7</name>
</geneLocation>
<dbReference type="AlphaFoldDB" id="A0A4D8PQ28"/>
<feature type="region of interest" description="Disordered" evidence="1">
    <location>
        <begin position="265"/>
        <end position="291"/>
    </location>
</feature>